<keyword evidence="7 10" id="KW-0460">Magnesium</keyword>
<dbReference type="Gene3D" id="3.10.520.10">
    <property type="entry name" value="ApbE-like domains"/>
    <property type="match status" value="1"/>
</dbReference>
<dbReference type="PIRSF" id="PIRSF006268">
    <property type="entry name" value="ApbE"/>
    <property type="match status" value="1"/>
</dbReference>
<evidence type="ECO:0000256" key="3">
    <source>
        <dbReference type="ARBA" id="ARBA00022630"/>
    </source>
</evidence>
<keyword evidence="12" id="KW-0449">Lipoprotein</keyword>
<evidence type="ECO:0000256" key="10">
    <source>
        <dbReference type="PIRNR" id="PIRNR006268"/>
    </source>
</evidence>
<evidence type="ECO:0000256" key="7">
    <source>
        <dbReference type="ARBA" id="ARBA00022842"/>
    </source>
</evidence>
<evidence type="ECO:0000256" key="8">
    <source>
        <dbReference type="ARBA" id="ARBA00031306"/>
    </source>
</evidence>
<keyword evidence="6 10" id="KW-0274">FAD</keyword>
<evidence type="ECO:0000313" key="12">
    <source>
        <dbReference type="EMBL" id="SDW91789.1"/>
    </source>
</evidence>
<keyword evidence="3 10" id="KW-0285">Flavoprotein</keyword>
<sequence>MFQKFSYTQPKMGSPFRIVFFADDEQKAHELADSCFELVDKYNMIFSDYDDNSELSKLCAHAGNGWQPVSPPMMDLLLKASKAWEQSKKTYDITAGPLTKCWRQARKDKKLPNDTLIREKWLLTGFDKMQIDTTKQAINLTLKGMELDFGGIAKGYIAREVLQLLTQSGIRQALVDAGGDMVMSDAPPGKNGWIVGITIPEHTALLMPKKLSLRHAAVTTSGDAYQYIVHNGKKYSHIIDPRTGYAITEQKNVTVVATDASQADWLATACSILPVPEARALATSLEASFLITELKEGKIITHIAGRFPDFWHHS</sequence>
<keyword evidence="13" id="KW-1185">Reference proteome</keyword>
<dbReference type="InterPro" id="IPR024932">
    <property type="entry name" value="ApbE"/>
</dbReference>
<feature type="binding site" evidence="11">
    <location>
        <position position="264"/>
    </location>
    <ligand>
        <name>Mg(2+)</name>
        <dbReference type="ChEBI" id="CHEBI:18420"/>
    </ligand>
</feature>
<gene>
    <name evidence="12" type="ORF">SAMN05444410_10738</name>
</gene>
<dbReference type="GO" id="GO:0016740">
    <property type="term" value="F:transferase activity"/>
    <property type="evidence" value="ECO:0007669"/>
    <property type="project" value="UniProtKB-UniRule"/>
</dbReference>
<evidence type="ECO:0000256" key="6">
    <source>
        <dbReference type="ARBA" id="ARBA00022827"/>
    </source>
</evidence>
<dbReference type="AlphaFoldDB" id="A0A8X8IFH8"/>
<proteinExistence type="inferred from homology"/>
<comment type="caution">
    <text evidence="12">The sequence shown here is derived from an EMBL/GenBank/DDBJ whole genome shotgun (WGS) entry which is preliminary data.</text>
</comment>
<dbReference type="InterPro" id="IPR003374">
    <property type="entry name" value="ApbE-like_sf"/>
</dbReference>
<evidence type="ECO:0000256" key="2">
    <source>
        <dbReference type="ARBA" id="ARBA00016337"/>
    </source>
</evidence>
<feature type="binding site" evidence="11">
    <location>
        <position position="151"/>
    </location>
    <ligand>
        <name>Mg(2+)</name>
        <dbReference type="ChEBI" id="CHEBI:18420"/>
    </ligand>
</feature>
<evidence type="ECO:0000256" key="9">
    <source>
        <dbReference type="ARBA" id="ARBA00048540"/>
    </source>
</evidence>
<protein>
    <recommendedName>
        <fullName evidence="2 10">FAD:protein FMN transferase</fullName>
        <ecNumber evidence="1 10">2.7.1.180</ecNumber>
    </recommendedName>
    <alternativeName>
        <fullName evidence="8 10">Flavin transferase</fullName>
    </alternativeName>
</protein>
<organism evidence="12 13">
    <name type="scientific">Hydrobacter penzbergensis</name>
    <dbReference type="NCBI Taxonomy" id="1235997"/>
    <lineage>
        <taxon>Bacteria</taxon>
        <taxon>Pseudomonadati</taxon>
        <taxon>Bacteroidota</taxon>
        <taxon>Chitinophagia</taxon>
        <taxon>Chitinophagales</taxon>
        <taxon>Chitinophagaceae</taxon>
        <taxon>Hydrobacter</taxon>
    </lineage>
</organism>
<name>A0A8X8IFH8_9BACT</name>
<evidence type="ECO:0000256" key="4">
    <source>
        <dbReference type="ARBA" id="ARBA00022679"/>
    </source>
</evidence>
<reference evidence="12 13" key="1">
    <citation type="submission" date="2016-10" db="EMBL/GenBank/DDBJ databases">
        <authorList>
            <person name="Varghese N."/>
            <person name="Submissions S."/>
        </authorList>
    </citation>
    <scope>NUCLEOTIDE SEQUENCE [LARGE SCALE GENOMIC DNA]</scope>
    <source>
        <strain evidence="12 13">DSM 25353</strain>
    </source>
</reference>
<comment type="cofactor">
    <cofactor evidence="11">
        <name>Mg(2+)</name>
        <dbReference type="ChEBI" id="CHEBI:18420"/>
    </cofactor>
    <cofactor evidence="11">
        <name>Mn(2+)</name>
        <dbReference type="ChEBI" id="CHEBI:29035"/>
    </cofactor>
    <text evidence="11">Magnesium. Can also use manganese.</text>
</comment>
<dbReference type="GO" id="GO:0046872">
    <property type="term" value="F:metal ion binding"/>
    <property type="evidence" value="ECO:0007669"/>
    <property type="project" value="UniProtKB-UniRule"/>
</dbReference>
<feature type="binding site" evidence="11">
    <location>
        <position position="268"/>
    </location>
    <ligand>
        <name>Mg(2+)</name>
        <dbReference type="ChEBI" id="CHEBI:18420"/>
    </ligand>
</feature>
<dbReference type="EMBL" id="FNNO01000007">
    <property type="protein sequence ID" value="SDW91789.1"/>
    <property type="molecule type" value="Genomic_DNA"/>
</dbReference>
<keyword evidence="4 10" id="KW-0808">Transferase</keyword>
<evidence type="ECO:0000256" key="1">
    <source>
        <dbReference type="ARBA" id="ARBA00011955"/>
    </source>
</evidence>
<dbReference type="Proteomes" id="UP000198711">
    <property type="component" value="Unassembled WGS sequence"/>
</dbReference>
<evidence type="ECO:0000256" key="5">
    <source>
        <dbReference type="ARBA" id="ARBA00022723"/>
    </source>
</evidence>
<dbReference type="Pfam" id="PF02424">
    <property type="entry name" value="ApbE"/>
    <property type="match status" value="1"/>
</dbReference>
<dbReference type="PANTHER" id="PTHR30040:SF2">
    <property type="entry name" value="FAD:PROTEIN FMN TRANSFERASE"/>
    <property type="match status" value="1"/>
</dbReference>
<dbReference type="RefSeq" id="WP_092723692.1">
    <property type="nucleotide sequence ID" value="NZ_FNNO01000007.1"/>
</dbReference>
<keyword evidence="5 10" id="KW-0479">Metal-binding</keyword>
<dbReference type="EC" id="2.7.1.180" evidence="1 10"/>
<comment type="catalytic activity">
    <reaction evidence="9 10">
        <text>L-threonyl-[protein] + FAD = FMN-L-threonyl-[protein] + AMP + H(+)</text>
        <dbReference type="Rhea" id="RHEA:36847"/>
        <dbReference type="Rhea" id="RHEA-COMP:11060"/>
        <dbReference type="Rhea" id="RHEA-COMP:11061"/>
        <dbReference type="ChEBI" id="CHEBI:15378"/>
        <dbReference type="ChEBI" id="CHEBI:30013"/>
        <dbReference type="ChEBI" id="CHEBI:57692"/>
        <dbReference type="ChEBI" id="CHEBI:74257"/>
        <dbReference type="ChEBI" id="CHEBI:456215"/>
        <dbReference type="EC" id="2.7.1.180"/>
    </reaction>
</comment>
<evidence type="ECO:0000313" key="13">
    <source>
        <dbReference type="Proteomes" id="UP000198711"/>
    </source>
</evidence>
<accession>A0A8X8IFH8</accession>
<comment type="similarity">
    <text evidence="10">Belongs to the ApbE family.</text>
</comment>
<dbReference type="PANTHER" id="PTHR30040">
    <property type="entry name" value="THIAMINE BIOSYNTHESIS LIPOPROTEIN APBE"/>
    <property type="match status" value="1"/>
</dbReference>
<evidence type="ECO:0000256" key="11">
    <source>
        <dbReference type="PIRSR" id="PIRSR006268-2"/>
    </source>
</evidence>
<dbReference type="SUPFAM" id="SSF143631">
    <property type="entry name" value="ApbE-like"/>
    <property type="match status" value="1"/>
</dbReference>